<sequence>MPLLASVKDLSLSGIKIVDLSRLPDERGIFTEIMRTDWKDLLGEDIIVQANLSITYPGIVRAWHRHLRGQTDYFLVLKGSIKVCAYDDEENSPTRGHLVEVVLSEARMQILRIPGKYWHGFKVIGHEPAFVMYFVNRLYDYANPDEERRPWNDQSIIPIAINGRRDDPRVGKPWDWFHPPHR</sequence>
<accession>A0A7C4S5I7</accession>
<dbReference type="InterPro" id="IPR014710">
    <property type="entry name" value="RmlC-like_jellyroll"/>
</dbReference>
<feature type="site" description="Participates in a stacking interaction with the thymidine ring of dTDP-4-oxo-6-deoxyglucose" evidence="1">
    <location>
        <position position="139"/>
    </location>
</feature>
<protein>
    <submittedName>
        <fullName evidence="2">dTDP-4-dehydrorhamnose 3,5-epimerase</fullName>
    </submittedName>
</protein>
<dbReference type="GO" id="GO:0019305">
    <property type="term" value="P:dTDP-rhamnose biosynthetic process"/>
    <property type="evidence" value="ECO:0007669"/>
    <property type="project" value="TreeGrafter"/>
</dbReference>
<dbReference type="Pfam" id="PF00908">
    <property type="entry name" value="dTDP_sugar_isom"/>
    <property type="match status" value="1"/>
</dbReference>
<dbReference type="GO" id="GO:0008830">
    <property type="term" value="F:dTDP-4-dehydrorhamnose 3,5-epimerase activity"/>
    <property type="evidence" value="ECO:0007669"/>
    <property type="project" value="InterPro"/>
</dbReference>
<evidence type="ECO:0000256" key="1">
    <source>
        <dbReference type="PIRSR" id="PIRSR600888-3"/>
    </source>
</evidence>
<dbReference type="GO" id="GO:0005829">
    <property type="term" value="C:cytosol"/>
    <property type="evidence" value="ECO:0007669"/>
    <property type="project" value="TreeGrafter"/>
</dbReference>
<reference evidence="2" key="1">
    <citation type="journal article" date="2020" name="mSystems">
        <title>Genome- and Community-Level Interaction Insights into Carbon Utilization and Element Cycling Functions of Hydrothermarchaeota in Hydrothermal Sediment.</title>
        <authorList>
            <person name="Zhou Z."/>
            <person name="Liu Y."/>
            <person name="Xu W."/>
            <person name="Pan J."/>
            <person name="Luo Z.H."/>
            <person name="Li M."/>
        </authorList>
    </citation>
    <scope>NUCLEOTIDE SEQUENCE [LARGE SCALE GENOMIC DNA]</scope>
    <source>
        <strain evidence="2">SpSt-62</strain>
    </source>
</reference>
<organism evidence="2">
    <name type="scientific">Geoglobus ahangari</name>
    <dbReference type="NCBI Taxonomy" id="113653"/>
    <lineage>
        <taxon>Archaea</taxon>
        <taxon>Methanobacteriati</taxon>
        <taxon>Methanobacteriota</taxon>
        <taxon>Archaeoglobi</taxon>
        <taxon>Archaeoglobales</taxon>
        <taxon>Archaeoglobaceae</taxon>
        <taxon>Geoglobus</taxon>
    </lineage>
</organism>
<proteinExistence type="predicted"/>
<dbReference type="EMBL" id="DTAK01000021">
    <property type="protein sequence ID" value="HGU59290.1"/>
    <property type="molecule type" value="Genomic_DNA"/>
</dbReference>
<dbReference type="PANTHER" id="PTHR21047:SF2">
    <property type="entry name" value="THYMIDINE DIPHOSPHO-4-KETO-RHAMNOSE 3,5-EPIMERASE"/>
    <property type="match status" value="1"/>
</dbReference>
<dbReference type="GO" id="GO:0000271">
    <property type="term" value="P:polysaccharide biosynthetic process"/>
    <property type="evidence" value="ECO:0007669"/>
    <property type="project" value="TreeGrafter"/>
</dbReference>
<gene>
    <name evidence="2" type="ORF">ENT89_03770</name>
</gene>
<evidence type="ECO:0000313" key="2">
    <source>
        <dbReference type="EMBL" id="HGU59290.1"/>
    </source>
</evidence>
<dbReference type="SUPFAM" id="SSF51182">
    <property type="entry name" value="RmlC-like cupins"/>
    <property type="match status" value="1"/>
</dbReference>
<comment type="caution">
    <text evidence="2">The sequence shown here is derived from an EMBL/GenBank/DDBJ whole genome shotgun (WGS) entry which is preliminary data.</text>
</comment>
<dbReference type="InterPro" id="IPR000888">
    <property type="entry name" value="RmlC-like"/>
</dbReference>
<dbReference type="Gene3D" id="2.60.120.10">
    <property type="entry name" value="Jelly Rolls"/>
    <property type="match status" value="1"/>
</dbReference>
<dbReference type="PANTHER" id="PTHR21047">
    <property type="entry name" value="DTDP-6-DEOXY-D-GLUCOSE-3,5 EPIMERASE"/>
    <property type="match status" value="1"/>
</dbReference>
<name>A0A7C4S5I7_9EURY</name>
<dbReference type="InterPro" id="IPR011051">
    <property type="entry name" value="RmlC_Cupin_sf"/>
</dbReference>
<dbReference type="AlphaFoldDB" id="A0A7C4S5I7"/>